<dbReference type="InterPro" id="IPR057191">
    <property type="entry name" value="DUF7869"/>
</dbReference>
<dbReference type="AlphaFoldDB" id="A0A2S2NZU7"/>
<evidence type="ECO:0000313" key="2">
    <source>
        <dbReference type="EMBL" id="MBY22715.1"/>
    </source>
</evidence>
<dbReference type="PANTHER" id="PTHR10773">
    <property type="entry name" value="DNA-DIRECTED RNA POLYMERASES I, II, AND III SUBUNIT RPABC2"/>
    <property type="match status" value="1"/>
</dbReference>
<dbReference type="Pfam" id="PF25273">
    <property type="entry name" value="DUF7869"/>
    <property type="match status" value="1"/>
</dbReference>
<organism evidence="2">
    <name type="scientific">Schizaphis graminum</name>
    <name type="common">Green bug aphid</name>
    <dbReference type="NCBI Taxonomy" id="13262"/>
    <lineage>
        <taxon>Eukaryota</taxon>
        <taxon>Metazoa</taxon>
        <taxon>Ecdysozoa</taxon>
        <taxon>Arthropoda</taxon>
        <taxon>Hexapoda</taxon>
        <taxon>Insecta</taxon>
        <taxon>Pterygota</taxon>
        <taxon>Neoptera</taxon>
        <taxon>Paraneoptera</taxon>
        <taxon>Hemiptera</taxon>
        <taxon>Sternorrhyncha</taxon>
        <taxon>Aphidomorpha</taxon>
        <taxon>Aphidoidea</taxon>
        <taxon>Aphididae</taxon>
        <taxon>Aphidini</taxon>
        <taxon>Schizaphis</taxon>
    </lineage>
</organism>
<dbReference type="EMBL" id="GGMR01010096">
    <property type="protein sequence ID" value="MBY22715.1"/>
    <property type="molecule type" value="Transcribed_RNA"/>
</dbReference>
<protein>
    <recommendedName>
        <fullName evidence="1">DUF7869 domain-containing protein</fullName>
    </recommendedName>
</protein>
<proteinExistence type="predicted"/>
<gene>
    <name evidence="2" type="ORF">g.125388</name>
</gene>
<dbReference type="PANTHER" id="PTHR10773:SF19">
    <property type="match status" value="1"/>
</dbReference>
<accession>A0A2S2NZU7</accession>
<feature type="domain" description="DUF7869" evidence="1">
    <location>
        <begin position="393"/>
        <end position="511"/>
    </location>
</feature>
<name>A0A2S2NZU7_SCHGA</name>
<evidence type="ECO:0000259" key="1">
    <source>
        <dbReference type="Pfam" id="PF25273"/>
    </source>
</evidence>
<sequence>MFEIVQTGTTCNNDGDCNTINILQTSTAELTEVSYTDLNLDDIEVNSDITNDPSNKKNLKKRPTAMENRMFGQNYIGFRRLGKNVFQDTNRDCRKIKPRCNSTVCIKSKECNKLTEEDRLNLFNCFWATTWDEKKTYIINLVTQEDTKRKTTGKYEVKSRRSSSYQYHLRDINEKKIRVCKKMFLATLDLNEWMVHNWVKKSNNLSPKVYKKNVKNKDPETNEQMNKIAFTVRYDHFIKWFDKLPKMESHYCRKRTNRLYLEGPFESKQQLYSLYVQEAKHVKYTPISRACFNKFIKSKKFSIFKPRKDQCDLCCSYKTNQVTENEYQEHILNKDLAREQLKSDTEKANNQENYTFTMDVQAVKLCPAMNASALYYSMKLKVHNFTIYNVNNEHQCHNYWWNECEGELDASVFVSILLSHLETYCININQEKKNIILFSDGCGYQNRNSILSNALLNFSVLHNVVIEQKFLVKGHTQMPCDSVHSAIERKLKNKDIHLPSDYVRITKEARTTPCPYQATLLDHTFFNDYKINQTYKSIRPGKGKGDPEVRDIRALKNDLL</sequence>
<reference evidence="2" key="1">
    <citation type="submission" date="2018-04" db="EMBL/GenBank/DDBJ databases">
        <title>Transcriptome of Schizaphis graminum biotype I.</title>
        <authorList>
            <person name="Scully E.D."/>
            <person name="Geib S.M."/>
            <person name="Palmer N.A."/>
            <person name="Koch K."/>
            <person name="Bradshaw J."/>
            <person name="Heng-Moss T."/>
            <person name="Sarath G."/>
        </authorList>
    </citation>
    <scope>NUCLEOTIDE SEQUENCE</scope>
</reference>